<dbReference type="EMBL" id="JACEEZ010005770">
    <property type="protein sequence ID" value="KAG0725274.1"/>
    <property type="molecule type" value="Genomic_DNA"/>
</dbReference>
<proteinExistence type="predicted"/>
<feature type="compositionally biased region" description="Polar residues" evidence="1">
    <location>
        <begin position="30"/>
        <end position="40"/>
    </location>
</feature>
<evidence type="ECO:0000256" key="1">
    <source>
        <dbReference type="SAM" id="MobiDB-lite"/>
    </source>
</evidence>
<comment type="caution">
    <text evidence="2">The sequence shown here is derived from an EMBL/GenBank/DDBJ whole genome shotgun (WGS) entry which is preliminary data.</text>
</comment>
<keyword evidence="3" id="KW-1185">Reference proteome</keyword>
<dbReference type="Proteomes" id="UP000770661">
    <property type="component" value="Unassembled WGS sequence"/>
</dbReference>
<gene>
    <name evidence="2" type="primary">CUPA3_1</name>
    <name evidence="2" type="ORF">GWK47_004732</name>
</gene>
<protein>
    <submittedName>
        <fullName evidence="2">Cuticle protein AM1199</fullName>
    </submittedName>
</protein>
<accession>A0A8J4YKS3</accession>
<organism evidence="2 3">
    <name type="scientific">Chionoecetes opilio</name>
    <name type="common">Atlantic snow crab</name>
    <name type="synonym">Cancer opilio</name>
    <dbReference type="NCBI Taxonomy" id="41210"/>
    <lineage>
        <taxon>Eukaryota</taxon>
        <taxon>Metazoa</taxon>
        <taxon>Ecdysozoa</taxon>
        <taxon>Arthropoda</taxon>
        <taxon>Crustacea</taxon>
        <taxon>Multicrustacea</taxon>
        <taxon>Malacostraca</taxon>
        <taxon>Eumalacostraca</taxon>
        <taxon>Eucarida</taxon>
        <taxon>Decapoda</taxon>
        <taxon>Pleocyemata</taxon>
        <taxon>Brachyura</taxon>
        <taxon>Eubrachyura</taxon>
        <taxon>Majoidea</taxon>
        <taxon>Majidae</taxon>
        <taxon>Chionoecetes</taxon>
    </lineage>
</organism>
<dbReference type="AlphaFoldDB" id="A0A8J4YKS3"/>
<dbReference type="OrthoDB" id="6356047at2759"/>
<evidence type="ECO:0000313" key="3">
    <source>
        <dbReference type="Proteomes" id="UP000770661"/>
    </source>
</evidence>
<feature type="compositionally biased region" description="Low complexity" evidence="1">
    <location>
        <begin position="43"/>
        <end position="60"/>
    </location>
</feature>
<feature type="region of interest" description="Disordered" evidence="1">
    <location>
        <begin position="20"/>
        <end position="70"/>
    </location>
</feature>
<sequence length="178" mass="19128">MDVTSVAESAMRVSRSRAFCVPIPMPSPSPDTATGTTSRPDTGRPGSSVSVSSGITPVTSNPAKAKKTTQQKIASYTYVDKMTDTQTVIIACLAAAAFASPQFSRFFPGRFRTSLPAPVPTPAPRYDNYRPIAILKDERENYGDGNFRYSFETENGIQMSAVGTPGSRGQSNIQGSYR</sequence>
<name>A0A8J4YKS3_CHIOP</name>
<reference evidence="2" key="1">
    <citation type="submission" date="2020-07" db="EMBL/GenBank/DDBJ databases">
        <title>The High-quality genome of the commercially important snow crab, Chionoecetes opilio.</title>
        <authorList>
            <person name="Jeong J.-H."/>
            <person name="Ryu S."/>
        </authorList>
    </citation>
    <scope>NUCLEOTIDE SEQUENCE</scope>
    <source>
        <strain evidence="2">MADBK_172401_WGS</strain>
        <tissue evidence="2">Digestive gland</tissue>
    </source>
</reference>
<evidence type="ECO:0000313" key="2">
    <source>
        <dbReference type="EMBL" id="KAG0725274.1"/>
    </source>
</evidence>